<dbReference type="Gene3D" id="3.40.50.1820">
    <property type="entry name" value="alpha/beta hydrolase"/>
    <property type="match status" value="1"/>
</dbReference>
<keyword evidence="2" id="KW-0121">Carboxypeptidase</keyword>
<accession>A0A6A6Q7X9</accession>
<dbReference type="OrthoDB" id="443318at2759"/>
<evidence type="ECO:0000256" key="5">
    <source>
        <dbReference type="ARBA" id="ARBA00023180"/>
    </source>
</evidence>
<proteinExistence type="inferred from homology"/>
<dbReference type="SUPFAM" id="SSF53474">
    <property type="entry name" value="alpha/beta-Hydrolases"/>
    <property type="match status" value="1"/>
</dbReference>
<dbReference type="Proteomes" id="UP000799767">
    <property type="component" value="Unassembled WGS sequence"/>
</dbReference>
<keyword evidence="3" id="KW-0645">Protease</keyword>
<evidence type="ECO:0000313" key="7">
    <source>
        <dbReference type="Proteomes" id="UP000799767"/>
    </source>
</evidence>
<evidence type="ECO:0000256" key="1">
    <source>
        <dbReference type="ARBA" id="ARBA00009431"/>
    </source>
</evidence>
<name>A0A6A6Q7X9_9PEZI</name>
<dbReference type="InterPro" id="IPR029058">
    <property type="entry name" value="AB_hydrolase_fold"/>
</dbReference>
<dbReference type="GO" id="GO:0004185">
    <property type="term" value="F:serine-type carboxypeptidase activity"/>
    <property type="evidence" value="ECO:0007669"/>
    <property type="project" value="InterPro"/>
</dbReference>
<sequence>MSAKPLSAHHFWLLLQRCSPSLQRPWAPGLLLRVPQTKPMDYFEKISRERIGMVSFFMKQNELIENGTISHRGAHYLHLDTLGIVNGCIDSESQTLSYATFPHNNTYGLQALNESQYHSAMYEMTRPGGIADMIKECHRLQRKLDPGDHGDSKRVADYCRMVGATIEEKMNQPYRQTGASGWYDITHPSQDPFPPMYGAGFLNQHWVQRALGTPVNHTMGSSSVGEGFGMTGDMSRGGQLEDIGYILDHGVRVALMYGDRDYACNWVGGEAASLSVPYAHQDDFASAGYIPLVISPVHSGGLTRQFGNFSFTRVYQAGHMVPSYQPEVAYEIFMRAITGRDIATGKVSLEEVAAHGEQYSSKGTPDAWWMKSEILPSPPSECYLFDTGRCSEEELKWIQDGTAIVKDWIVVGREPAKDLEWAAGEFHQQVLGT</sequence>
<keyword evidence="4 6" id="KW-0378">Hydrolase</keyword>
<dbReference type="GO" id="GO:0006508">
    <property type="term" value="P:proteolysis"/>
    <property type="evidence" value="ECO:0007669"/>
    <property type="project" value="UniProtKB-KW"/>
</dbReference>
<evidence type="ECO:0000256" key="4">
    <source>
        <dbReference type="ARBA" id="ARBA00022801"/>
    </source>
</evidence>
<dbReference type="PROSITE" id="PS00560">
    <property type="entry name" value="CARBOXYPEPT_SER_HIS"/>
    <property type="match status" value="1"/>
</dbReference>
<reference evidence="6" key="1">
    <citation type="journal article" date="2020" name="Stud. Mycol.">
        <title>101 Dothideomycetes genomes: a test case for predicting lifestyles and emergence of pathogens.</title>
        <authorList>
            <person name="Haridas S."/>
            <person name="Albert R."/>
            <person name="Binder M."/>
            <person name="Bloem J."/>
            <person name="Labutti K."/>
            <person name="Salamov A."/>
            <person name="Andreopoulos B."/>
            <person name="Baker S."/>
            <person name="Barry K."/>
            <person name="Bills G."/>
            <person name="Bluhm B."/>
            <person name="Cannon C."/>
            <person name="Castanera R."/>
            <person name="Culley D."/>
            <person name="Daum C."/>
            <person name="Ezra D."/>
            <person name="Gonzalez J."/>
            <person name="Henrissat B."/>
            <person name="Kuo A."/>
            <person name="Liang C."/>
            <person name="Lipzen A."/>
            <person name="Lutzoni F."/>
            <person name="Magnuson J."/>
            <person name="Mondo S."/>
            <person name="Nolan M."/>
            <person name="Ohm R."/>
            <person name="Pangilinan J."/>
            <person name="Park H.-J."/>
            <person name="Ramirez L."/>
            <person name="Alfaro M."/>
            <person name="Sun H."/>
            <person name="Tritt A."/>
            <person name="Yoshinaga Y."/>
            <person name="Zwiers L.-H."/>
            <person name="Turgeon B."/>
            <person name="Goodwin S."/>
            <person name="Spatafora J."/>
            <person name="Crous P."/>
            <person name="Grigoriev I."/>
        </authorList>
    </citation>
    <scope>NUCLEOTIDE SEQUENCE</scope>
    <source>
        <strain evidence="6">CBS 113389</strain>
    </source>
</reference>
<keyword evidence="5" id="KW-0325">Glycoprotein</keyword>
<gene>
    <name evidence="6" type="ORF">BDY17DRAFT_290162</name>
</gene>
<dbReference type="Pfam" id="PF00450">
    <property type="entry name" value="Peptidase_S10"/>
    <property type="match status" value="1"/>
</dbReference>
<dbReference type="RefSeq" id="XP_033594615.1">
    <property type="nucleotide sequence ID" value="XM_033732457.1"/>
</dbReference>
<organism evidence="6 7">
    <name type="scientific">Neohortaea acidophila</name>
    <dbReference type="NCBI Taxonomy" id="245834"/>
    <lineage>
        <taxon>Eukaryota</taxon>
        <taxon>Fungi</taxon>
        <taxon>Dikarya</taxon>
        <taxon>Ascomycota</taxon>
        <taxon>Pezizomycotina</taxon>
        <taxon>Dothideomycetes</taxon>
        <taxon>Dothideomycetidae</taxon>
        <taxon>Mycosphaerellales</taxon>
        <taxon>Teratosphaeriaceae</taxon>
        <taxon>Neohortaea</taxon>
    </lineage>
</organism>
<evidence type="ECO:0000313" key="6">
    <source>
        <dbReference type="EMBL" id="KAF2488046.1"/>
    </source>
</evidence>
<dbReference type="AlphaFoldDB" id="A0A6A6Q7X9"/>
<comment type="similarity">
    <text evidence="1">Belongs to the peptidase S10 family.</text>
</comment>
<keyword evidence="7" id="KW-1185">Reference proteome</keyword>
<dbReference type="InterPro" id="IPR001563">
    <property type="entry name" value="Peptidase_S10"/>
</dbReference>
<dbReference type="EMBL" id="MU001631">
    <property type="protein sequence ID" value="KAF2488046.1"/>
    <property type="molecule type" value="Genomic_DNA"/>
</dbReference>
<dbReference type="GeneID" id="54473459"/>
<dbReference type="InterPro" id="IPR033124">
    <property type="entry name" value="Ser_caboxypep_his_AS"/>
</dbReference>
<protein>
    <submittedName>
        <fullName evidence="6">Alpha/Beta hydrolase protein</fullName>
    </submittedName>
</protein>
<evidence type="ECO:0000256" key="3">
    <source>
        <dbReference type="ARBA" id="ARBA00022670"/>
    </source>
</evidence>
<evidence type="ECO:0000256" key="2">
    <source>
        <dbReference type="ARBA" id="ARBA00022645"/>
    </source>
</evidence>